<keyword evidence="4 7" id="KW-0812">Transmembrane</keyword>
<evidence type="ECO:0000256" key="6">
    <source>
        <dbReference type="ARBA" id="ARBA00023136"/>
    </source>
</evidence>
<comment type="similarity">
    <text evidence="2">Belongs to the major facilitator superfamily. Sugar transporter (TC 2.A.1.1) family.</text>
</comment>
<feature type="transmembrane region" description="Helical" evidence="7">
    <location>
        <begin position="88"/>
        <end position="107"/>
    </location>
</feature>
<comment type="caution">
    <text evidence="9">The sequence shown here is derived from an EMBL/GenBank/DDBJ whole genome shotgun (WGS) entry which is preliminary data.</text>
</comment>
<dbReference type="Gene3D" id="1.20.1250.20">
    <property type="entry name" value="MFS general substrate transporter like domains"/>
    <property type="match status" value="1"/>
</dbReference>
<dbReference type="SUPFAM" id="SSF103473">
    <property type="entry name" value="MFS general substrate transporter"/>
    <property type="match status" value="1"/>
</dbReference>
<evidence type="ECO:0000256" key="3">
    <source>
        <dbReference type="ARBA" id="ARBA00022448"/>
    </source>
</evidence>
<comment type="subcellular location">
    <subcellularLocation>
        <location evidence="1">Membrane</location>
        <topology evidence="1">Multi-pass membrane protein</topology>
    </subcellularLocation>
</comment>
<feature type="transmembrane region" description="Helical" evidence="7">
    <location>
        <begin position="369"/>
        <end position="386"/>
    </location>
</feature>
<evidence type="ECO:0000259" key="8">
    <source>
        <dbReference type="PROSITE" id="PS50850"/>
    </source>
</evidence>
<gene>
    <name evidence="9" type="ORF">C5Y83_05460</name>
</gene>
<evidence type="ECO:0000313" key="10">
    <source>
        <dbReference type="Proteomes" id="UP000238322"/>
    </source>
</evidence>
<feature type="transmembrane region" description="Helical" evidence="7">
    <location>
        <begin position="344"/>
        <end position="363"/>
    </location>
</feature>
<feature type="transmembrane region" description="Helical" evidence="7">
    <location>
        <begin position="466"/>
        <end position="484"/>
    </location>
</feature>
<feature type="transmembrane region" description="Helical" evidence="7">
    <location>
        <begin position="398"/>
        <end position="416"/>
    </location>
</feature>
<feature type="transmembrane region" description="Helical" evidence="7">
    <location>
        <begin position="208"/>
        <end position="227"/>
    </location>
</feature>
<dbReference type="InterPro" id="IPR036259">
    <property type="entry name" value="MFS_trans_sf"/>
</dbReference>
<dbReference type="PANTHER" id="PTHR23511:SF34">
    <property type="entry name" value="SYNAPTIC VESICLE GLYCOPROTEIN 2"/>
    <property type="match status" value="1"/>
</dbReference>
<evidence type="ECO:0000256" key="7">
    <source>
        <dbReference type="SAM" id="Phobius"/>
    </source>
</evidence>
<feature type="transmembrane region" description="Helical" evidence="7">
    <location>
        <begin position="50"/>
        <end position="76"/>
    </location>
</feature>
<sequence>MPAPPETTSPTDVAAEPTFKTVQQYIDEVPMWADGTDTTSSPMTHMQWRIWWLAAAGKFFEGLVVFMTGVALPLIAKEFSLGPSAHGLVGAASLLGILVGATALGGLSDYFGRKPIFVVEMAIFTAFLIAITFSTSFLFLVICLFGLGLALGADYPTAHLIISESMPSNTRGKFILGAFGFQAVGALVGAGIGYLILDQFPSIGDWRWMYATAIIPAVFITIARLTITESGHWLCAQGKYQTAERETLRLLTRKPRYPKQVILDQSAVSTTDGDENSGGYAELFSGKNLRATILTSVPWFLQDLGTYGLGIFTPTIIASAIGHKKEHATSVADLIQNDMIAAKGMALIDLLLIVGIVFAALLADRVGRIKLQVAGFVGCALGLLLASFSVDYIGNEKLYFIFAGFMVFSFMTNLGPNAQTYLIAGEVFPTNIRGKGAGFAASFAKIGAVITAFLFPILLADIGIRYLLYILIATSLCGAVVTWMNRIETAGLSLEELETT</sequence>
<evidence type="ECO:0000313" key="9">
    <source>
        <dbReference type="EMBL" id="PQO37392.1"/>
    </source>
</evidence>
<feature type="transmembrane region" description="Helical" evidence="7">
    <location>
        <begin position="127"/>
        <end position="153"/>
    </location>
</feature>
<reference evidence="9 10" key="1">
    <citation type="submission" date="2018-02" db="EMBL/GenBank/DDBJ databases">
        <title>Comparative genomes isolates from brazilian mangrove.</title>
        <authorList>
            <person name="Araujo J.E."/>
            <person name="Taketani R.G."/>
            <person name="Silva M.C.P."/>
            <person name="Loureco M.V."/>
            <person name="Andreote F.D."/>
        </authorList>
    </citation>
    <scope>NUCLEOTIDE SEQUENCE [LARGE SCALE GENOMIC DNA]</scope>
    <source>
        <strain evidence="9 10">Hex-1 MGV</strain>
    </source>
</reference>
<proteinExistence type="inferred from homology"/>
<dbReference type="EMBL" id="PUHY01000005">
    <property type="protein sequence ID" value="PQO37392.1"/>
    <property type="molecule type" value="Genomic_DNA"/>
</dbReference>
<dbReference type="PANTHER" id="PTHR23511">
    <property type="entry name" value="SYNAPTIC VESICLE GLYCOPROTEIN 2"/>
    <property type="match status" value="1"/>
</dbReference>
<dbReference type="Proteomes" id="UP000238322">
    <property type="component" value="Unassembled WGS sequence"/>
</dbReference>
<protein>
    <submittedName>
        <fullName evidence="9">MFS transporter</fullName>
    </submittedName>
</protein>
<name>A0A2S8FYX9_9BACT</name>
<feature type="transmembrane region" description="Helical" evidence="7">
    <location>
        <begin position="436"/>
        <end position="459"/>
    </location>
</feature>
<feature type="transmembrane region" description="Helical" evidence="7">
    <location>
        <begin position="174"/>
        <end position="196"/>
    </location>
</feature>
<keyword evidence="5 7" id="KW-1133">Transmembrane helix</keyword>
<evidence type="ECO:0000256" key="2">
    <source>
        <dbReference type="ARBA" id="ARBA00010992"/>
    </source>
</evidence>
<feature type="domain" description="Major facilitator superfamily (MFS) profile" evidence="8">
    <location>
        <begin position="50"/>
        <end position="490"/>
    </location>
</feature>
<keyword evidence="6 7" id="KW-0472">Membrane</keyword>
<dbReference type="AlphaFoldDB" id="A0A2S8FYX9"/>
<dbReference type="GO" id="GO:0022857">
    <property type="term" value="F:transmembrane transporter activity"/>
    <property type="evidence" value="ECO:0007669"/>
    <property type="project" value="InterPro"/>
</dbReference>
<dbReference type="GO" id="GO:0016020">
    <property type="term" value="C:membrane"/>
    <property type="evidence" value="ECO:0007669"/>
    <property type="project" value="UniProtKB-SubCell"/>
</dbReference>
<keyword evidence="3" id="KW-0813">Transport</keyword>
<dbReference type="PROSITE" id="PS50850">
    <property type="entry name" value="MFS"/>
    <property type="match status" value="1"/>
</dbReference>
<accession>A0A2S8FYX9</accession>
<organism evidence="9 10">
    <name type="scientific">Blastopirellula marina</name>
    <dbReference type="NCBI Taxonomy" id="124"/>
    <lineage>
        <taxon>Bacteria</taxon>
        <taxon>Pseudomonadati</taxon>
        <taxon>Planctomycetota</taxon>
        <taxon>Planctomycetia</taxon>
        <taxon>Pirellulales</taxon>
        <taxon>Pirellulaceae</taxon>
        <taxon>Blastopirellula</taxon>
    </lineage>
</organism>
<dbReference type="OrthoDB" id="9787026at2"/>
<dbReference type="Pfam" id="PF00083">
    <property type="entry name" value="Sugar_tr"/>
    <property type="match status" value="1"/>
</dbReference>
<evidence type="ECO:0000256" key="4">
    <source>
        <dbReference type="ARBA" id="ARBA00022692"/>
    </source>
</evidence>
<evidence type="ECO:0000256" key="5">
    <source>
        <dbReference type="ARBA" id="ARBA00022989"/>
    </source>
</evidence>
<dbReference type="InterPro" id="IPR005828">
    <property type="entry name" value="MFS_sugar_transport-like"/>
</dbReference>
<dbReference type="InterPro" id="IPR020846">
    <property type="entry name" value="MFS_dom"/>
</dbReference>
<evidence type="ECO:0000256" key="1">
    <source>
        <dbReference type="ARBA" id="ARBA00004141"/>
    </source>
</evidence>